<reference evidence="2 3" key="1">
    <citation type="submission" date="2018-06" db="EMBL/GenBank/DDBJ databases">
        <title>Sphaerisporangium craniellae sp. nov., isolated from a marine sponge in the South China Sea.</title>
        <authorList>
            <person name="Li L."/>
        </authorList>
    </citation>
    <scope>NUCLEOTIDE SEQUENCE [LARGE SCALE GENOMIC DNA]</scope>
    <source>
        <strain evidence="2 3">CCTCC AA 208026</strain>
    </source>
</reference>
<evidence type="ECO:0000256" key="1">
    <source>
        <dbReference type="SAM" id="MobiDB-lite"/>
    </source>
</evidence>
<dbReference type="AlphaFoldDB" id="A0A367FIR8"/>
<protein>
    <submittedName>
        <fullName evidence="2">Uncharacterized protein</fullName>
    </submittedName>
</protein>
<sequence>MTNEIADNTAGTDTANTTAAGKAAARALAARLPGWTVWYGEHTRRFWAMPRSAVPAGTRMPEADTIEELEAAVHRMQGTAPRAEGNPGSRQEPPAQDPLRAAPGHMDPQQQLRRQPVGANG</sequence>
<dbReference type="RefSeq" id="WP_114029641.1">
    <property type="nucleotide sequence ID" value="NZ_QOIL01000008.1"/>
</dbReference>
<feature type="region of interest" description="Disordered" evidence="1">
    <location>
        <begin position="1"/>
        <end position="21"/>
    </location>
</feature>
<organism evidence="2 3">
    <name type="scientific">Sphaerisporangium album</name>
    <dbReference type="NCBI Taxonomy" id="509200"/>
    <lineage>
        <taxon>Bacteria</taxon>
        <taxon>Bacillati</taxon>
        <taxon>Actinomycetota</taxon>
        <taxon>Actinomycetes</taxon>
        <taxon>Streptosporangiales</taxon>
        <taxon>Streptosporangiaceae</taxon>
        <taxon>Sphaerisporangium</taxon>
    </lineage>
</organism>
<dbReference type="EMBL" id="QOIL01000008">
    <property type="protein sequence ID" value="RCG30278.1"/>
    <property type="molecule type" value="Genomic_DNA"/>
</dbReference>
<comment type="caution">
    <text evidence="2">The sequence shown here is derived from an EMBL/GenBank/DDBJ whole genome shotgun (WGS) entry which is preliminary data.</text>
</comment>
<accession>A0A367FIR8</accession>
<proteinExistence type="predicted"/>
<name>A0A367FIR8_9ACTN</name>
<evidence type="ECO:0000313" key="2">
    <source>
        <dbReference type="EMBL" id="RCG30278.1"/>
    </source>
</evidence>
<dbReference type="OrthoDB" id="3538741at2"/>
<dbReference type="Proteomes" id="UP000253094">
    <property type="component" value="Unassembled WGS sequence"/>
</dbReference>
<gene>
    <name evidence="2" type="ORF">DQ384_16185</name>
</gene>
<feature type="region of interest" description="Disordered" evidence="1">
    <location>
        <begin position="74"/>
        <end position="121"/>
    </location>
</feature>
<keyword evidence="3" id="KW-1185">Reference proteome</keyword>
<evidence type="ECO:0000313" key="3">
    <source>
        <dbReference type="Proteomes" id="UP000253094"/>
    </source>
</evidence>